<feature type="repeat" description="ANK" evidence="2">
    <location>
        <begin position="200"/>
        <end position="233"/>
    </location>
</feature>
<dbReference type="Pfam" id="PF12796">
    <property type="entry name" value="Ank_2"/>
    <property type="match status" value="1"/>
</dbReference>
<dbReference type="KEGG" id="lak:106174876"/>
<dbReference type="PANTHER" id="PTHR43828:SF3">
    <property type="entry name" value="CHROMO DOMAIN-CONTAINING PROTEIN"/>
    <property type="match status" value="1"/>
</dbReference>
<evidence type="ECO:0000256" key="3">
    <source>
        <dbReference type="SAM" id="Coils"/>
    </source>
</evidence>
<dbReference type="GO" id="GO:0030907">
    <property type="term" value="C:MBF transcription complex"/>
    <property type="evidence" value="ECO:0007669"/>
    <property type="project" value="TreeGrafter"/>
</dbReference>
<dbReference type="RefSeq" id="XP_013412072.1">
    <property type="nucleotide sequence ID" value="XM_013556618.1"/>
</dbReference>
<evidence type="ECO:0000256" key="2">
    <source>
        <dbReference type="PROSITE-ProRule" id="PRU00023"/>
    </source>
</evidence>
<dbReference type="STRING" id="7574.A0A1S3JNZ9"/>
<keyword evidence="5" id="KW-1185">Reference proteome</keyword>
<dbReference type="GO" id="GO:0045944">
    <property type="term" value="P:positive regulation of transcription by RNA polymerase II"/>
    <property type="evidence" value="ECO:0007669"/>
    <property type="project" value="UniProtKB-ARBA"/>
</dbReference>
<protein>
    <submittedName>
        <fullName evidence="6">Uncharacterized protein LOC106174876</fullName>
    </submittedName>
</protein>
<dbReference type="SMART" id="SM00248">
    <property type="entry name" value="ANK"/>
    <property type="match status" value="4"/>
</dbReference>
<dbReference type="InterPro" id="IPR002110">
    <property type="entry name" value="Ankyrin_rpt"/>
</dbReference>
<evidence type="ECO:0000256" key="4">
    <source>
        <dbReference type="SAM" id="MobiDB-lite"/>
    </source>
</evidence>
<gene>
    <name evidence="6" type="primary">LOC106174876</name>
</gene>
<keyword evidence="2" id="KW-0040">ANK repeat</keyword>
<dbReference type="PROSITE" id="PS50088">
    <property type="entry name" value="ANK_REPEAT"/>
    <property type="match status" value="1"/>
</dbReference>
<keyword evidence="3" id="KW-0175">Coiled coil</keyword>
<reference evidence="6" key="1">
    <citation type="submission" date="2025-08" db="UniProtKB">
        <authorList>
            <consortium name="RefSeq"/>
        </authorList>
    </citation>
    <scope>IDENTIFICATION</scope>
    <source>
        <tissue evidence="6">Gonads</tissue>
    </source>
</reference>
<dbReference type="PROSITE" id="PS50297">
    <property type="entry name" value="ANK_REP_REGION"/>
    <property type="match status" value="1"/>
</dbReference>
<dbReference type="GeneID" id="106174876"/>
<dbReference type="Proteomes" id="UP000085678">
    <property type="component" value="Unplaced"/>
</dbReference>
<dbReference type="Gene3D" id="1.25.40.20">
    <property type="entry name" value="Ankyrin repeat-containing domain"/>
    <property type="match status" value="1"/>
</dbReference>
<evidence type="ECO:0000256" key="1">
    <source>
        <dbReference type="ARBA" id="ARBA00022737"/>
    </source>
</evidence>
<dbReference type="OrthoDB" id="6718656at2759"/>
<organism evidence="5 6">
    <name type="scientific">Lingula anatina</name>
    <name type="common">Brachiopod</name>
    <name type="synonym">Lingula unguis</name>
    <dbReference type="NCBI Taxonomy" id="7574"/>
    <lineage>
        <taxon>Eukaryota</taxon>
        <taxon>Metazoa</taxon>
        <taxon>Spiralia</taxon>
        <taxon>Lophotrochozoa</taxon>
        <taxon>Brachiopoda</taxon>
        <taxon>Linguliformea</taxon>
        <taxon>Lingulata</taxon>
        <taxon>Lingulida</taxon>
        <taxon>Linguloidea</taxon>
        <taxon>Lingulidae</taxon>
        <taxon>Lingula</taxon>
    </lineage>
</organism>
<name>A0A1S3JNZ9_LINAN</name>
<dbReference type="SUPFAM" id="SSF48403">
    <property type="entry name" value="Ankyrin repeat"/>
    <property type="match status" value="1"/>
</dbReference>
<feature type="region of interest" description="Disordered" evidence="4">
    <location>
        <begin position="263"/>
        <end position="343"/>
    </location>
</feature>
<dbReference type="GO" id="GO:0033309">
    <property type="term" value="C:SBF transcription complex"/>
    <property type="evidence" value="ECO:0007669"/>
    <property type="project" value="TreeGrafter"/>
</dbReference>
<dbReference type="PANTHER" id="PTHR43828">
    <property type="entry name" value="ASPARAGINASE"/>
    <property type="match status" value="1"/>
</dbReference>
<feature type="compositionally biased region" description="Basic and acidic residues" evidence="4">
    <location>
        <begin position="300"/>
        <end position="313"/>
    </location>
</feature>
<dbReference type="InParanoid" id="A0A1S3JNZ9"/>
<keyword evidence="1" id="KW-0677">Repeat</keyword>
<proteinExistence type="predicted"/>
<evidence type="ECO:0000313" key="6">
    <source>
        <dbReference type="RefSeq" id="XP_013412072.1"/>
    </source>
</evidence>
<dbReference type="AlphaFoldDB" id="A0A1S3JNZ9"/>
<dbReference type="InterPro" id="IPR051642">
    <property type="entry name" value="SWI6-like"/>
</dbReference>
<evidence type="ECO:0000313" key="5">
    <source>
        <dbReference type="Proteomes" id="UP000085678"/>
    </source>
</evidence>
<dbReference type="InterPro" id="IPR036770">
    <property type="entry name" value="Ankyrin_rpt-contain_sf"/>
</dbReference>
<sequence>MAGSSGLLRCPPYCKSSCTVRHHPLLLAVVNCIDTEEDQEMMESLLQDLQDCINDYTKDGKWKKEGVIPDPNEAYQFPMIHWACALGRVFAVLWLIEEDFKPTQQTTEGDTGLHRAIYCLQETCPKEALQKFQKLVPPMESALLVKNLSGCTPVHTCCQLLHKEVPKVEFHYECLAAMVGHGKRKGDDFLKSLLSSQNAEGDTPLHILSQHDRNMNGIKLLIEAGARTDIENKKGFKPLDVAIDCGQLKLSKYFQDLRVIQRKTHKQNQNTSSDIDVLGGMQSNSGGLYSPSTPRQSSRKIRESPKMTSEKRAVMPAETDVGSSIKCPVEPNSSSLEPDPKKAKTSTTLLWKVNIAAQPPEERNSLTINAKTALPTTAKSAATTTVTTAAGKGTVTSNEQNILSYFKYSTSEARSVFRKAMERDRDIHQRELHDMDIEKKKLTNSLAATIEQQQEASQQIQRKLQEIDQLQKKEQNLKGKIQGIHNRLDSISQMSLKAQEQFRTCQHALDAFDKL</sequence>
<feature type="coiled-coil region" evidence="3">
    <location>
        <begin position="418"/>
        <end position="487"/>
    </location>
</feature>
<accession>A0A1S3JNZ9</accession>
<feature type="compositionally biased region" description="Polar residues" evidence="4">
    <location>
        <begin position="281"/>
        <end position="296"/>
    </location>
</feature>